<dbReference type="AlphaFoldDB" id="A0A5J5L1Z3"/>
<dbReference type="EMBL" id="SZWF01000001">
    <property type="protein sequence ID" value="KAA9395578.1"/>
    <property type="molecule type" value="Genomic_DNA"/>
</dbReference>
<protein>
    <recommendedName>
        <fullName evidence="4">Cobalamin-independent methionine synthase MetE C-terminal/archaeal domain-containing protein</fullName>
    </recommendedName>
</protein>
<reference evidence="2 3" key="1">
    <citation type="submission" date="2019-05" db="EMBL/GenBank/DDBJ databases">
        <title>Kocuria coralli sp. nov., a novel actinobacterium isolated from coral reef seawater.</title>
        <authorList>
            <person name="Li J."/>
        </authorList>
    </citation>
    <scope>NUCLEOTIDE SEQUENCE [LARGE SCALE GENOMIC DNA]</scope>
    <source>
        <strain evidence="2 3">SCSIO 13007</strain>
    </source>
</reference>
<evidence type="ECO:0000256" key="1">
    <source>
        <dbReference type="SAM" id="MobiDB-lite"/>
    </source>
</evidence>
<dbReference type="RefSeq" id="WP_158032386.1">
    <property type="nucleotide sequence ID" value="NZ_ML708610.1"/>
</dbReference>
<sequence>MNRARHDPAGRGDLPDRDGDGETTRATVLAGLPGEDMVEAITVLRGELGAPHRSVLPILAARSDVAHPIPRTVSVLTDLWCDLQPHGWRLTRHDGKEARAAGSLVAGDVNALADVVGAESDGDREPVTVTLLGPVSLAAGLHLHNGEKALLDAGARRDLAVSLADGLRAHLEAVGTAVENRPVILRLEEPQLQRALDGTIPTASGYRTLRALPRSEADGVLHEVARAARDAGAAGVELVLPEDSDPREYGDGTFDLLYLERPGRPAAEWEPLAVVVERGVRVGLLLGELNAEPGRNRASTGELVEAIVRPWTELGLAKGLLSHQMVAPARGLESRTPAMVRRALARATDLAHGLHQSAQDS</sequence>
<evidence type="ECO:0000313" key="2">
    <source>
        <dbReference type="EMBL" id="KAA9395578.1"/>
    </source>
</evidence>
<gene>
    <name evidence="2" type="ORF">FCK90_00685</name>
</gene>
<feature type="compositionally biased region" description="Basic and acidic residues" evidence="1">
    <location>
        <begin position="1"/>
        <end position="23"/>
    </location>
</feature>
<feature type="region of interest" description="Disordered" evidence="1">
    <location>
        <begin position="1"/>
        <end position="24"/>
    </location>
</feature>
<dbReference type="OrthoDB" id="5242426at2"/>
<dbReference type="Proteomes" id="UP000325957">
    <property type="component" value="Unassembled WGS sequence"/>
</dbReference>
<name>A0A5J5L1Z3_9MICC</name>
<accession>A0A5J5L1Z3</accession>
<evidence type="ECO:0000313" key="3">
    <source>
        <dbReference type="Proteomes" id="UP000325957"/>
    </source>
</evidence>
<keyword evidence="3" id="KW-1185">Reference proteome</keyword>
<proteinExistence type="predicted"/>
<comment type="caution">
    <text evidence="2">The sequence shown here is derived from an EMBL/GenBank/DDBJ whole genome shotgun (WGS) entry which is preliminary data.</text>
</comment>
<organism evidence="2 3">
    <name type="scientific">Kocuria coralli</name>
    <dbReference type="NCBI Taxonomy" id="1461025"/>
    <lineage>
        <taxon>Bacteria</taxon>
        <taxon>Bacillati</taxon>
        <taxon>Actinomycetota</taxon>
        <taxon>Actinomycetes</taxon>
        <taxon>Micrococcales</taxon>
        <taxon>Micrococcaceae</taxon>
        <taxon>Kocuria</taxon>
    </lineage>
</organism>
<evidence type="ECO:0008006" key="4">
    <source>
        <dbReference type="Google" id="ProtNLM"/>
    </source>
</evidence>